<reference evidence="1 2" key="1">
    <citation type="submission" date="2015-09" db="EMBL/GenBank/DDBJ databases">
        <title>Draft genome of the parasitic nematode Teladorsagia circumcincta isolate WARC Sus (inbred).</title>
        <authorList>
            <person name="Mitreva M."/>
        </authorList>
    </citation>
    <scope>NUCLEOTIDE SEQUENCE [LARGE SCALE GENOMIC DNA]</scope>
    <source>
        <strain evidence="1 2">S</strain>
    </source>
</reference>
<name>A0A2G9UUN5_TELCI</name>
<protein>
    <submittedName>
        <fullName evidence="1">Uncharacterized protein</fullName>
    </submittedName>
</protein>
<gene>
    <name evidence="1" type="ORF">TELCIR_04132</name>
</gene>
<evidence type="ECO:0000313" key="2">
    <source>
        <dbReference type="Proteomes" id="UP000230423"/>
    </source>
</evidence>
<proteinExistence type="predicted"/>
<dbReference type="AlphaFoldDB" id="A0A2G9UUN5"/>
<evidence type="ECO:0000313" key="1">
    <source>
        <dbReference type="EMBL" id="PIO73883.1"/>
    </source>
</evidence>
<dbReference type="OrthoDB" id="5860330at2759"/>
<dbReference type="EMBL" id="KZ345371">
    <property type="protein sequence ID" value="PIO73883.1"/>
    <property type="molecule type" value="Genomic_DNA"/>
</dbReference>
<dbReference type="Proteomes" id="UP000230423">
    <property type="component" value="Unassembled WGS sequence"/>
</dbReference>
<accession>A0A2G9UUN5</accession>
<organism evidence="1 2">
    <name type="scientific">Teladorsagia circumcincta</name>
    <name type="common">Brown stomach worm</name>
    <name type="synonym">Ostertagia circumcincta</name>
    <dbReference type="NCBI Taxonomy" id="45464"/>
    <lineage>
        <taxon>Eukaryota</taxon>
        <taxon>Metazoa</taxon>
        <taxon>Ecdysozoa</taxon>
        <taxon>Nematoda</taxon>
        <taxon>Chromadorea</taxon>
        <taxon>Rhabditida</taxon>
        <taxon>Rhabditina</taxon>
        <taxon>Rhabditomorpha</taxon>
        <taxon>Strongyloidea</taxon>
        <taxon>Trichostrongylidae</taxon>
        <taxon>Teladorsagia</taxon>
    </lineage>
</organism>
<sequence length="83" mass="9830">MKRVTRPADGVIKPKIMSETSEKPKYGKEHSSKNWSWPDNVHYEGFNFCRQLFQNKAHEELAKRLKVAVPELVVNCEDIYYCW</sequence>
<keyword evidence="2" id="KW-1185">Reference proteome</keyword>